<dbReference type="GeneID" id="27722996"/>
<dbReference type="OMA" id="YQDTTFG"/>
<reference evidence="2 3" key="1">
    <citation type="journal article" date="2014" name="Genome Announc.">
        <title>Draft genome sequence of the pathogenic fungus Scedosporium apiospermum.</title>
        <authorList>
            <person name="Vandeputte P."/>
            <person name="Ghamrawi S."/>
            <person name="Rechenmann M."/>
            <person name="Iltis A."/>
            <person name="Giraud S."/>
            <person name="Fleury M."/>
            <person name="Thornton C."/>
            <person name="Delhaes L."/>
            <person name="Meyer W."/>
            <person name="Papon N."/>
            <person name="Bouchara J.P."/>
        </authorList>
    </citation>
    <scope>NUCLEOTIDE SEQUENCE [LARGE SCALE GENOMIC DNA]</scope>
    <source>
        <strain evidence="2 3">IHEM 14462</strain>
    </source>
</reference>
<dbReference type="OrthoDB" id="497927at2759"/>
<protein>
    <recommendedName>
        <fullName evidence="1">Carbohydrate kinase PfkB domain-containing protein</fullName>
    </recommendedName>
</protein>
<evidence type="ECO:0000259" key="1">
    <source>
        <dbReference type="Pfam" id="PF00294"/>
    </source>
</evidence>
<proteinExistence type="predicted"/>
<dbReference type="HOGENOM" id="CLU_032834_0_0_1"/>
<evidence type="ECO:0000313" key="3">
    <source>
        <dbReference type="Proteomes" id="UP000028545"/>
    </source>
</evidence>
<organism evidence="2 3">
    <name type="scientific">Pseudallescheria apiosperma</name>
    <name type="common">Scedosporium apiospermum</name>
    <dbReference type="NCBI Taxonomy" id="563466"/>
    <lineage>
        <taxon>Eukaryota</taxon>
        <taxon>Fungi</taxon>
        <taxon>Dikarya</taxon>
        <taxon>Ascomycota</taxon>
        <taxon>Pezizomycotina</taxon>
        <taxon>Sordariomycetes</taxon>
        <taxon>Hypocreomycetidae</taxon>
        <taxon>Microascales</taxon>
        <taxon>Microascaceae</taxon>
        <taxon>Scedosporium</taxon>
    </lineage>
</organism>
<keyword evidence="3" id="KW-1185">Reference proteome</keyword>
<comment type="caution">
    <text evidence="2">The sequence shown here is derived from an EMBL/GenBank/DDBJ whole genome shotgun (WGS) entry which is preliminary data.</text>
</comment>
<dbReference type="Proteomes" id="UP000028545">
    <property type="component" value="Unassembled WGS sequence"/>
</dbReference>
<gene>
    <name evidence="2" type="ORF">SAPIO_CDS3924</name>
</gene>
<dbReference type="Pfam" id="PF00294">
    <property type="entry name" value="PfkB"/>
    <property type="match status" value="1"/>
</dbReference>
<dbReference type="InterPro" id="IPR029056">
    <property type="entry name" value="Ribokinase-like"/>
</dbReference>
<dbReference type="AlphaFoldDB" id="A0A084G8W6"/>
<sequence>MGSILSTAADRGREKITNVSLGMIVLDELRFPGKEPLYDVPGGSGLYSTVGSRIVLSGARSKEVGCIVMAGRDFPDAVLDLFRRWGLNLLVNKDLKRLSTRGLLQYEGVDFDKKTSKYVNPPIQPTPNDLKGSALLGSLNFHFLASPRDMEKFVPQLLELRAAEGISTRPLLVWEPAPLSCVAGSRDAHLKAAKLVDVYSPNHQELIATFQSEEERNEDPTRELELAVIERYAYEILESGVGPDGQGVVIIRCGAHGSLAVSRTYPARRFPPFHSGASPKVVDATGAGNCFLGGFTATYGESRDLTEAMISGSVAASYAVEQIGPPKVAIVDGVERWNDEEYLSRVHVYQQRIADMD</sequence>
<dbReference type="Gene3D" id="3.40.1190.20">
    <property type="match status" value="1"/>
</dbReference>
<dbReference type="RefSeq" id="XP_016643577.1">
    <property type="nucleotide sequence ID" value="XM_016786601.1"/>
</dbReference>
<dbReference type="KEGG" id="sapo:SAPIO_CDS3924"/>
<evidence type="ECO:0000313" key="2">
    <source>
        <dbReference type="EMBL" id="KEZ43778.1"/>
    </source>
</evidence>
<accession>A0A084G8W6</accession>
<name>A0A084G8W6_PSEDA</name>
<dbReference type="EMBL" id="JOWA01000090">
    <property type="protein sequence ID" value="KEZ43778.1"/>
    <property type="molecule type" value="Genomic_DNA"/>
</dbReference>
<dbReference type="SUPFAM" id="SSF53613">
    <property type="entry name" value="Ribokinase-like"/>
    <property type="match status" value="1"/>
</dbReference>
<dbReference type="PANTHER" id="PTHR47098:SF1">
    <property type="entry name" value="PFKB FAMILY CARBOHYDRATE KINASE SUPERFAMILY (AFU_ORTHOLOGUE AFUA_4G09500)"/>
    <property type="match status" value="1"/>
</dbReference>
<dbReference type="PANTHER" id="PTHR47098">
    <property type="entry name" value="PROTEIN MAK32"/>
    <property type="match status" value="1"/>
</dbReference>
<dbReference type="InterPro" id="IPR011611">
    <property type="entry name" value="PfkB_dom"/>
</dbReference>
<dbReference type="VEuPathDB" id="FungiDB:SAPIO_CDS3924"/>
<feature type="domain" description="Carbohydrate kinase PfkB" evidence="1">
    <location>
        <begin position="185"/>
        <end position="324"/>
    </location>
</feature>